<evidence type="ECO:0000313" key="1">
    <source>
        <dbReference type="EMBL" id="RGK85612.1"/>
    </source>
</evidence>
<keyword evidence="1" id="KW-0238">DNA-binding</keyword>
<sequence length="33" mass="4041">FYKIGGKILYKQSDIQTMLERHYNAIPKKLWQE</sequence>
<dbReference type="GO" id="GO:0003677">
    <property type="term" value="F:DNA binding"/>
    <property type="evidence" value="ECO:0007669"/>
    <property type="project" value="UniProtKB-KW"/>
</dbReference>
<organism evidence="1 2">
    <name type="scientific">Prevotella disiens</name>
    <dbReference type="NCBI Taxonomy" id="28130"/>
    <lineage>
        <taxon>Bacteria</taxon>
        <taxon>Pseudomonadati</taxon>
        <taxon>Bacteroidota</taxon>
        <taxon>Bacteroidia</taxon>
        <taxon>Bacteroidales</taxon>
        <taxon>Prevotellaceae</taxon>
        <taxon>Prevotella</taxon>
    </lineage>
</organism>
<comment type="caution">
    <text evidence="1">The sequence shown here is derived from an EMBL/GenBank/DDBJ whole genome shotgun (WGS) entry which is preliminary data.</text>
</comment>
<gene>
    <name evidence="1" type="ORF">DXC89_12630</name>
</gene>
<dbReference type="EMBL" id="QSRD01000299">
    <property type="protein sequence ID" value="RGK85612.1"/>
    <property type="molecule type" value="Genomic_DNA"/>
</dbReference>
<proteinExistence type="predicted"/>
<accession>A0A3E4PZQ1</accession>
<evidence type="ECO:0000313" key="2">
    <source>
        <dbReference type="Proteomes" id="UP000260835"/>
    </source>
</evidence>
<dbReference type="Proteomes" id="UP000260835">
    <property type="component" value="Unassembled WGS sequence"/>
</dbReference>
<dbReference type="AlphaFoldDB" id="A0A3E4PZQ1"/>
<reference evidence="1 2" key="1">
    <citation type="submission" date="2018-08" db="EMBL/GenBank/DDBJ databases">
        <title>A genome reference for cultivated species of the human gut microbiota.</title>
        <authorList>
            <person name="Zou Y."/>
            <person name="Xue W."/>
            <person name="Luo G."/>
        </authorList>
    </citation>
    <scope>NUCLEOTIDE SEQUENCE [LARGE SCALE GENOMIC DNA]</scope>
    <source>
        <strain evidence="1 2">TF09-12</strain>
    </source>
</reference>
<name>A0A3E4PZQ1_9BACT</name>
<feature type="non-terminal residue" evidence="1">
    <location>
        <position position="1"/>
    </location>
</feature>
<protein>
    <submittedName>
        <fullName evidence="1">DNA-binding protein</fullName>
    </submittedName>
</protein>